<dbReference type="NCBIfam" id="TIGR03696">
    <property type="entry name" value="Rhs_assc_core"/>
    <property type="match status" value="1"/>
</dbReference>
<dbReference type="OrthoDB" id="7169608at2"/>
<gene>
    <name evidence="4" type="ORF">CSW64_17405</name>
</gene>
<dbReference type="RefSeq" id="WP_099623285.1">
    <property type="nucleotide sequence ID" value="NZ_CP024201.1"/>
</dbReference>
<dbReference type="InterPro" id="IPR006530">
    <property type="entry name" value="YD"/>
</dbReference>
<dbReference type="InterPro" id="IPR022385">
    <property type="entry name" value="Rhs_assc_core"/>
</dbReference>
<dbReference type="PANTHER" id="PTHR32305:SF15">
    <property type="entry name" value="PROTEIN RHSA-RELATED"/>
    <property type="match status" value="1"/>
</dbReference>
<reference evidence="4 5" key="1">
    <citation type="submission" date="2017-10" db="EMBL/GenBank/DDBJ databases">
        <title>Genome sequence of Caulobacter mirabilis FWC38.</title>
        <authorList>
            <person name="Fiebig A."/>
            <person name="Crosson S."/>
        </authorList>
    </citation>
    <scope>NUCLEOTIDE SEQUENCE [LARGE SCALE GENOMIC DNA]</scope>
    <source>
        <strain evidence="4 5">FWC 38</strain>
    </source>
</reference>
<dbReference type="InterPro" id="IPR050708">
    <property type="entry name" value="T6SS_VgrG/RHS"/>
</dbReference>
<dbReference type="NCBIfam" id="TIGR01643">
    <property type="entry name" value="YD_repeat_2x"/>
    <property type="match status" value="4"/>
</dbReference>
<dbReference type="Pfam" id="PF05593">
    <property type="entry name" value="RHS_repeat"/>
    <property type="match status" value="2"/>
</dbReference>
<dbReference type="InterPro" id="IPR031325">
    <property type="entry name" value="RHS_repeat"/>
</dbReference>
<proteinExistence type="predicted"/>
<evidence type="ECO:0000313" key="5">
    <source>
        <dbReference type="Proteomes" id="UP000228945"/>
    </source>
</evidence>
<evidence type="ECO:0000256" key="1">
    <source>
        <dbReference type="ARBA" id="ARBA00022737"/>
    </source>
</evidence>
<dbReference type="InterPro" id="IPR056823">
    <property type="entry name" value="TEN-like_YD-shell"/>
</dbReference>
<evidence type="ECO:0000256" key="2">
    <source>
        <dbReference type="SAM" id="MobiDB-lite"/>
    </source>
</evidence>
<accession>A0A2D2B1F8</accession>
<evidence type="ECO:0000259" key="3">
    <source>
        <dbReference type="Pfam" id="PF25023"/>
    </source>
</evidence>
<evidence type="ECO:0000313" key="4">
    <source>
        <dbReference type="EMBL" id="ATQ44037.1"/>
    </source>
</evidence>
<organism evidence="4 5">
    <name type="scientific">Caulobacter mirabilis</name>
    <dbReference type="NCBI Taxonomy" id="69666"/>
    <lineage>
        <taxon>Bacteria</taxon>
        <taxon>Pseudomonadati</taxon>
        <taxon>Pseudomonadota</taxon>
        <taxon>Alphaproteobacteria</taxon>
        <taxon>Caulobacterales</taxon>
        <taxon>Caulobacteraceae</taxon>
        <taxon>Caulobacter</taxon>
    </lineage>
</organism>
<dbReference type="Pfam" id="PF25023">
    <property type="entry name" value="TEN_YD-shell"/>
    <property type="match status" value="1"/>
</dbReference>
<sequence>MQADLLKDEFKDRSNLEGVDLRTGAYTYRPDPDLVVGQGEFPYSLPFQRIYQMGGESCPKCLRGGWTHNFDIRATASGGGLEGLGSTSPQALAVPLVAIKAAFEVYKADAQSAANQAAGLGVMRWLGRFLSNNVVTVRQGADSETFVRVADGTLAAQPTSQSKLVQTGQRRSVETTDYGRNAVWVYDNVSYVLTRGGGDRINFGWRVYNPEGLRGATDGTDYGDVLANEQGFFANTWTFPQGVTLTFTYCTDPSVEYGGFGNPLIVSLFPACGDKLKRVSSNLGVWLDINRLDATSSDGRSTTVTEGILRDANNEYILWDPIATGFVDAAGQAWTYKWEYDTSGTGRPTPWARLKSVTEPGKATPRFELTYDKLHRVRTWRDADSLAQGAGGPAYTYYAPGFGFGARKDPLNGVVRIAYDTDDRAITQTDEMGRTTTTEYDGRGRVKARVLPWEERQEFVYDDRNNVLEKRRISKTPDAWWGQTLVVKAQYHPTWNKAVKVTMPATVDDPSEQEYNYAYDAQGLLVEVKAPEVFDGANGLYARPTWTMTYDGFGRLLTETDPSGRRTSMAYGQNSQPAFCRTSVTEASQPGGLNLTSSFTCDARGDEISVTDPRGNASTASYDALRRKTEAFGPAGTSIRTQWSYDTASRVLEERRWDATASLWRTTTTGYSAAGRKLTVTDPSGDIARTCYDAAGRETIKVDPEGRATRTTFNAAGEPTLIERWFRANVADASCALTAELPPGQTTHAWRTYTYLPSGLTASESDARGNATTFQYDWLGRKLATLYPDPDGAGPLVAPFEYTLYNQRGELKHTKHRESSGDDRWTSLYYDSAGRVTHQWERDTSTDPWPKGRVTRTNYDLAGRRVYSEVSQQPAGGVFDSAQFRDVRVYSYDAAGRVTNDLFYPENQTGGGPWFQFVYGYDAAGNRTSVQWPDGWTATYGFDAANRMATVSFTGGSGTWTYDSQSRPTHFARSNGTSTAYGYEPDSDLRSLTQTFASGSPVSVPIVYSRDKAGLILYRANPAAYDWTPTLGYARTYGAANALNQVASEAGVGLAFDGRGNMTSDGDWTFAYDMRNRLRGASKSGTTATYEYDGDDRRTKKTVNGVVTRMLWSGQDELAEADAAGNILRRYVPGASVDTPLATVTPAGTVTWLHADGQGSIINSSNSAGAAGTPVNYSPYGEMSGALPANVPFGYTGRYHDAETGLWYYRARYYHPRLGQFLQVDPIGTKDDPNLMLYVGADPVNKNDPSGLQAIAELKMFDVFGSGRDNPVTWNHAYIEVRSLTTGQSWIARAGPVPALGVFQFGGIAVPRLGAKLDSGVSPSKGNIDAKAISVQNKEVSVLDSQVFPDTPVESLVESLEDSASNFNDMNPDYGVKVNSNTFATQTWQDMTGRRVQSGQLPGSETRLPVKKGSSGKSGVGELQNCTGSRIMREVC</sequence>
<dbReference type="Gene3D" id="2.180.10.10">
    <property type="entry name" value="RHS repeat-associated core"/>
    <property type="match status" value="4"/>
</dbReference>
<keyword evidence="5" id="KW-1185">Reference proteome</keyword>
<protein>
    <recommendedName>
        <fullName evidence="3">Teneurin-like YD-shell domain-containing protein</fullName>
    </recommendedName>
</protein>
<dbReference type="PANTHER" id="PTHR32305">
    <property type="match status" value="1"/>
</dbReference>
<feature type="domain" description="Teneurin-like YD-shell" evidence="3">
    <location>
        <begin position="1042"/>
        <end position="1225"/>
    </location>
</feature>
<dbReference type="KEGG" id="cmb:CSW64_17405"/>
<keyword evidence="1" id="KW-0677">Repeat</keyword>
<name>A0A2D2B1F8_9CAUL</name>
<dbReference type="EMBL" id="CP024201">
    <property type="protein sequence ID" value="ATQ44037.1"/>
    <property type="molecule type" value="Genomic_DNA"/>
</dbReference>
<dbReference type="Proteomes" id="UP000228945">
    <property type="component" value="Chromosome"/>
</dbReference>
<feature type="region of interest" description="Disordered" evidence="2">
    <location>
        <begin position="1396"/>
        <end position="1424"/>
    </location>
</feature>